<evidence type="ECO:0000256" key="9">
    <source>
        <dbReference type="ARBA" id="ARBA00022723"/>
    </source>
</evidence>
<accession>U7D7T6</accession>
<dbReference type="SFLD" id="SFLDG01062">
    <property type="entry name" value="methyltransferase_(Class_A)"/>
    <property type="match status" value="1"/>
</dbReference>
<dbReference type="SFLD" id="SFLDS00029">
    <property type="entry name" value="Radical_SAM"/>
    <property type="match status" value="1"/>
</dbReference>
<dbReference type="GO" id="GO:0008173">
    <property type="term" value="F:RNA methyltransferase activity"/>
    <property type="evidence" value="ECO:0007669"/>
    <property type="project" value="InterPro"/>
</dbReference>
<dbReference type="PATRIC" id="fig|1313304.3.peg.1432"/>
<dbReference type="PANTHER" id="PTHR30544:SF8">
    <property type="entry name" value="RADICAL SAM SUPERFAMILY PROTEIN"/>
    <property type="match status" value="1"/>
</dbReference>
<gene>
    <name evidence="14" type="ORF">CALK_1500</name>
</gene>
<keyword evidence="8" id="KW-0949">S-adenosyl-L-methionine</keyword>
<evidence type="ECO:0000256" key="11">
    <source>
        <dbReference type="ARBA" id="ARBA00023014"/>
    </source>
</evidence>
<evidence type="ECO:0000256" key="6">
    <source>
        <dbReference type="ARBA" id="ARBA00022603"/>
    </source>
</evidence>
<dbReference type="eggNOG" id="COG0820">
    <property type="taxonomic scope" value="Bacteria"/>
</dbReference>
<evidence type="ECO:0000256" key="3">
    <source>
        <dbReference type="ARBA" id="ARBA00007544"/>
    </source>
</evidence>
<organism evidence="14 15">
    <name type="scientific">Chitinivibrio alkaliphilus ACht1</name>
    <dbReference type="NCBI Taxonomy" id="1313304"/>
    <lineage>
        <taxon>Bacteria</taxon>
        <taxon>Pseudomonadati</taxon>
        <taxon>Fibrobacterota</taxon>
        <taxon>Chitinivibrionia</taxon>
        <taxon>Chitinivibrionales</taxon>
        <taxon>Chitinivibrionaceae</taxon>
        <taxon>Chitinivibrio</taxon>
    </lineage>
</organism>
<reference evidence="14 15" key="1">
    <citation type="journal article" date="2013" name="Environ. Microbiol.">
        <title>Genome analysis of Chitinivibrio alkaliphilus gen. nov., sp. nov., a novel extremely haloalkaliphilic anaerobic chitinolytic bacterium from the candidate phylum Termite Group 3.</title>
        <authorList>
            <person name="Sorokin D.Y."/>
            <person name="Gumerov V.M."/>
            <person name="Rakitin A.L."/>
            <person name="Beletsky A.V."/>
            <person name="Damste J.S."/>
            <person name="Muyzer G."/>
            <person name="Mardanov A.V."/>
            <person name="Ravin N.V."/>
        </authorList>
    </citation>
    <scope>NUCLEOTIDE SEQUENCE [LARGE SCALE GENOMIC DNA]</scope>
    <source>
        <strain evidence="14 15">ACht1</strain>
    </source>
</reference>
<evidence type="ECO:0000256" key="7">
    <source>
        <dbReference type="ARBA" id="ARBA00022679"/>
    </source>
</evidence>
<dbReference type="GO" id="GO:0046872">
    <property type="term" value="F:metal ion binding"/>
    <property type="evidence" value="ECO:0007669"/>
    <property type="project" value="UniProtKB-KW"/>
</dbReference>
<dbReference type="Proteomes" id="UP000017148">
    <property type="component" value="Unassembled WGS sequence"/>
</dbReference>
<comment type="subcellular location">
    <subcellularLocation>
        <location evidence="2">Cytoplasm</location>
    </subcellularLocation>
</comment>
<dbReference type="InterPro" id="IPR040072">
    <property type="entry name" value="Methyltransferase_A"/>
</dbReference>
<evidence type="ECO:0000256" key="8">
    <source>
        <dbReference type="ARBA" id="ARBA00022691"/>
    </source>
</evidence>
<dbReference type="PANTHER" id="PTHR30544">
    <property type="entry name" value="23S RRNA METHYLTRANSFERASE"/>
    <property type="match status" value="1"/>
</dbReference>
<evidence type="ECO:0000313" key="14">
    <source>
        <dbReference type="EMBL" id="ERP31636.1"/>
    </source>
</evidence>
<dbReference type="Gene3D" id="3.20.20.70">
    <property type="entry name" value="Aldolase class I"/>
    <property type="match status" value="1"/>
</dbReference>
<keyword evidence="7 14" id="KW-0808">Transferase</keyword>
<name>U7D7T6_9BACT</name>
<keyword evidence="9" id="KW-0479">Metal-binding</keyword>
<evidence type="ECO:0000256" key="1">
    <source>
        <dbReference type="ARBA" id="ARBA00001966"/>
    </source>
</evidence>
<dbReference type="AlphaFoldDB" id="U7D7T6"/>
<comment type="caution">
    <text evidence="14">The sequence shown here is derived from an EMBL/GenBank/DDBJ whole genome shotgun (WGS) entry which is preliminary data.</text>
</comment>
<keyword evidence="11" id="KW-0411">Iron-sulfur</keyword>
<keyword evidence="6 14" id="KW-0489">Methyltransferase</keyword>
<evidence type="ECO:0000256" key="5">
    <source>
        <dbReference type="ARBA" id="ARBA00022490"/>
    </source>
</evidence>
<feature type="domain" description="Radical SAM core" evidence="13">
    <location>
        <begin position="102"/>
        <end position="334"/>
    </location>
</feature>
<keyword evidence="15" id="KW-1185">Reference proteome</keyword>
<keyword evidence="12" id="KW-1015">Disulfide bond</keyword>
<evidence type="ECO:0000256" key="2">
    <source>
        <dbReference type="ARBA" id="ARBA00004496"/>
    </source>
</evidence>
<dbReference type="GO" id="GO:0005737">
    <property type="term" value="C:cytoplasm"/>
    <property type="evidence" value="ECO:0007669"/>
    <property type="project" value="UniProtKB-SubCell"/>
</dbReference>
<dbReference type="STRING" id="1313304.CALK_1500"/>
<proteinExistence type="inferred from homology"/>
<sequence length="352" mass="39745">MRIFVISILNKTLAEFEGVFYASYGKRQYHSRAVYRHFFQRGSCDCTGLKEFAQNPALARRVLHDLAVPAIEIETVCEDSKSVKFTSRLRDGECIETVILKYPRRMTLCLSSQVGCRYGCVFCSTGTMGFIRNLTVEEIVWQVYAAVHLLGYAVRNVVYMGMGEPLDTSEVVCHSIEILREQRGFDIAPANITVSTAGHIPGLEQLFSASFVNLRIALSLHSCDSAVRDQLMPINRRYPIEAVLAVLEQRLKDTGGQLFAEYLYFPGWNNRPYDVDALVALSERVPLRLNLLTYNQGTAPFFLHQETTHGIEQFRHDLVARGVHVLVRDSRGESISAACGQLVNKKRKNARE</sequence>
<keyword evidence="10" id="KW-0408">Iron</keyword>
<comment type="similarity">
    <text evidence="3">Belongs to the radical SAM superfamily. RlmN family.</text>
</comment>
<dbReference type="PROSITE" id="PS51918">
    <property type="entry name" value="RADICAL_SAM"/>
    <property type="match status" value="1"/>
</dbReference>
<dbReference type="InterPro" id="IPR058240">
    <property type="entry name" value="rSAM_sf"/>
</dbReference>
<evidence type="ECO:0000313" key="15">
    <source>
        <dbReference type="Proteomes" id="UP000017148"/>
    </source>
</evidence>
<protein>
    <submittedName>
        <fullName evidence="14">Ribosomal RNA large subunit methyltransferase N</fullName>
    </submittedName>
</protein>
<evidence type="ECO:0000256" key="10">
    <source>
        <dbReference type="ARBA" id="ARBA00023004"/>
    </source>
</evidence>
<comment type="cofactor">
    <cofactor evidence="1">
        <name>[4Fe-4S] cluster</name>
        <dbReference type="ChEBI" id="CHEBI:49883"/>
    </cofactor>
</comment>
<evidence type="ECO:0000259" key="13">
    <source>
        <dbReference type="PROSITE" id="PS51918"/>
    </source>
</evidence>
<dbReference type="SFLD" id="SFLDF00275">
    <property type="entry name" value="adenosine_C2_methyltransferase"/>
    <property type="match status" value="1"/>
</dbReference>
<dbReference type="GO" id="GO:0070475">
    <property type="term" value="P:rRNA base methylation"/>
    <property type="evidence" value="ECO:0007669"/>
    <property type="project" value="TreeGrafter"/>
</dbReference>
<keyword evidence="4" id="KW-0004">4Fe-4S</keyword>
<dbReference type="InterPro" id="IPR013785">
    <property type="entry name" value="Aldolase_TIM"/>
</dbReference>
<keyword evidence="5" id="KW-0963">Cytoplasm</keyword>
<evidence type="ECO:0000256" key="12">
    <source>
        <dbReference type="ARBA" id="ARBA00023157"/>
    </source>
</evidence>
<dbReference type="EMBL" id="ASJR01000011">
    <property type="protein sequence ID" value="ERP31636.1"/>
    <property type="molecule type" value="Genomic_DNA"/>
</dbReference>
<dbReference type="InterPro" id="IPR007197">
    <property type="entry name" value="rSAM"/>
</dbReference>
<dbReference type="InterPro" id="IPR004383">
    <property type="entry name" value="rRNA_lsu_MTrfase_RlmN/Cfr"/>
</dbReference>
<dbReference type="PIRSF" id="PIRSF006004">
    <property type="entry name" value="CHP00048"/>
    <property type="match status" value="1"/>
</dbReference>
<dbReference type="CDD" id="cd01335">
    <property type="entry name" value="Radical_SAM"/>
    <property type="match status" value="1"/>
</dbReference>
<dbReference type="Pfam" id="PF04055">
    <property type="entry name" value="Radical_SAM"/>
    <property type="match status" value="1"/>
</dbReference>
<dbReference type="GO" id="GO:0051539">
    <property type="term" value="F:4 iron, 4 sulfur cluster binding"/>
    <property type="evidence" value="ECO:0007669"/>
    <property type="project" value="UniProtKB-KW"/>
</dbReference>
<dbReference type="GO" id="GO:0030488">
    <property type="term" value="P:tRNA methylation"/>
    <property type="evidence" value="ECO:0007669"/>
    <property type="project" value="TreeGrafter"/>
</dbReference>
<dbReference type="SUPFAM" id="SSF102114">
    <property type="entry name" value="Radical SAM enzymes"/>
    <property type="match status" value="1"/>
</dbReference>
<evidence type="ECO:0000256" key="4">
    <source>
        <dbReference type="ARBA" id="ARBA00022485"/>
    </source>
</evidence>